<reference evidence="2" key="1">
    <citation type="journal article" date="2021" name="Curr. Microbiol.">
        <title>Complete genome of nocamycin-producing strain Saccharothrix syringae NRRL B-16468 reveals the biosynthetic potential for secondary metabolites.</title>
        <authorList>
            <person name="Mo X."/>
            <person name="Yang S."/>
        </authorList>
    </citation>
    <scope>NUCLEOTIDE SEQUENCE [LARGE SCALE GENOMIC DNA]</scope>
    <source>
        <strain evidence="2">ATCC 51364 / DSM 43886 / JCM 6844 / KCTC 9398 / NBRC 14523 / NRRL B-16468 / INA 2240</strain>
    </source>
</reference>
<keyword evidence="2" id="KW-1185">Reference proteome</keyword>
<evidence type="ECO:0000313" key="2">
    <source>
        <dbReference type="Proteomes" id="UP000325787"/>
    </source>
</evidence>
<dbReference type="RefSeq" id="WP_033435053.1">
    <property type="nucleotide sequence ID" value="NZ_CP034550.1"/>
</dbReference>
<proteinExistence type="predicted"/>
<organism evidence="1 2">
    <name type="scientific">Saccharothrix syringae</name>
    <name type="common">Nocardiopsis syringae</name>
    <dbReference type="NCBI Taxonomy" id="103733"/>
    <lineage>
        <taxon>Bacteria</taxon>
        <taxon>Bacillati</taxon>
        <taxon>Actinomycetota</taxon>
        <taxon>Actinomycetes</taxon>
        <taxon>Pseudonocardiales</taxon>
        <taxon>Pseudonocardiaceae</taxon>
        <taxon>Saccharothrix</taxon>
    </lineage>
</organism>
<dbReference type="KEGG" id="ssyi:EKG83_32725"/>
<dbReference type="OrthoDB" id="3365840at2"/>
<dbReference type="AlphaFoldDB" id="A0A5Q0H6I1"/>
<protein>
    <submittedName>
        <fullName evidence="1">Uncharacterized protein</fullName>
    </submittedName>
</protein>
<evidence type="ECO:0000313" key="1">
    <source>
        <dbReference type="EMBL" id="QFZ21525.1"/>
    </source>
</evidence>
<accession>A0A5Q0H6I1</accession>
<dbReference type="EMBL" id="CP034550">
    <property type="protein sequence ID" value="QFZ21525.1"/>
    <property type="molecule type" value="Genomic_DNA"/>
</dbReference>
<dbReference type="Proteomes" id="UP000325787">
    <property type="component" value="Chromosome"/>
</dbReference>
<name>A0A5Q0H6I1_SACSY</name>
<sequence length="550" mass="59971">MTSRDPDPEEVYRHALRLDERTRTVTDRFGWSALLVGDRSLAGRGLPERYRADLRARAGDRVRFAFSCPDGGLPFARRLGVDEHVPCLVVLTDVEDTGAHVLPIADRTADDVHRLLRSWVDDHHEANRERLERWTGVERELHRLLGSLSGSLRAVRDWSAEQRAGRRRLRRLAELVREPPHDLAALDVLLADPLLGPLADALSTCRARVAESDGVLAARRRVVDAAGRLAGADAPSTVRQVLADLVADTAARRALSAETLSAARSAFTGDDDPEDFRRWREGNRPLFAMPVFTAARQSWRWIAEQGREPGETPRRHGQRDFAAFTRALAAQPLADPGAAADAVLDALAAHHDVTDDAEWAGATAGFHAYLVDAISRLRSSAPPGFALVGHCLPGFPPPVRPLDERERGLRDGLARLLERDAGAAGEAEEERRAALAAVPAVAEEFRVDLAARSATATPPEPTGRAELTALEELAGVLDEYDDAVRSAAHPHVADPSVIPVEGRVSACEAAGVRGGRLAVDVLREEVARTVEEYRRVVARFHSTSPRNVVP</sequence>
<gene>
    <name evidence="1" type="ORF">EKG83_32725</name>
</gene>